<dbReference type="GeneID" id="7333452"/>
<dbReference type="Pfam" id="PF05014">
    <property type="entry name" value="Nuc_deoxyrib_tr"/>
    <property type="match status" value="1"/>
</dbReference>
<proteinExistence type="predicted"/>
<dbReference type="PATRIC" id="fig|565050.3.peg.2155"/>
<dbReference type="KEGG" id="ccs:CCNA_02201"/>
<dbReference type="AlphaFoldDB" id="A0A0H3CBF8"/>
<dbReference type="SUPFAM" id="SSF52309">
    <property type="entry name" value="N-(deoxy)ribosyltransferase-like"/>
    <property type="match status" value="1"/>
</dbReference>
<organism evidence="1 2">
    <name type="scientific">Caulobacter vibrioides (strain NA1000 / CB15N)</name>
    <name type="common">Caulobacter crescentus</name>
    <dbReference type="NCBI Taxonomy" id="565050"/>
    <lineage>
        <taxon>Bacteria</taxon>
        <taxon>Pseudomonadati</taxon>
        <taxon>Pseudomonadota</taxon>
        <taxon>Alphaproteobacteria</taxon>
        <taxon>Caulobacterales</taxon>
        <taxon>Caulobacteraceae</taxon>
        <taxon>Caulobacter</taxon>
    </lineage>
</organism>
<dbReference type="PhylomeDB" id="A0A0H3CBF8"/>
<name>A0A0H3CBF8_CAUVN</name>
<sequence length="186" mass="20510">MKPVRSLWLAGPEAWLPDLDLQTSRQRALCLESGFEALAPARMPISDTGDELEARQFYATRMAQLRQADAGVINLTPFRGPAADTATVFEAGVLAGLGKPTFAYMNVTSELRAEYVARVDADLGAILDENRVWRDPDGCMIEDHGLPETVMLWGEARRLFVIVTDDPLRDLTGLELCLEALALYAE</sequence>
<dbReference type="HOGENOM" id="CLU_104078_1_0_5"/>
<dbReference type="OrthoDB" id="9795789at2"/>
<evidence type="ECO:0000313" key="1">
    <source>
        <dbReference type="EMBL" id="ACL95666.1"/>
    </source>
</evidence>
<keyword evidence="2" id="KW-1185">Reference proteome</keyword>
<dbReference type="InterPro" id="IPR007710">
    <property type="entry name" value="Nucleoside_deoxyribTrfase"/>
</dbReference>
<dbReference type="EMBL" id="CP001340">
    <property type="protein sequence ID" value="ACL95666.1"/>
    <property type="molecule type" value="Genomic_DNA"/>
</dbReference>
<accession>A0A0H3CBF8</accession>
<evidence type="ECO:0000313" key="2">
    <source>
        <dbReference type="Proteomes" id="UP000001364"/>
    </source>
</evidence>
<reference evidence="1 2" key="1">
    <citation type="journal article" date="2010" name="J. Bacteriol.">
        <title>The genetic basis of laboratory adaptation in Caulobacter crescentus.</title>
        <authorList>
            <person name="Marks M.E."/>
            <person name="Castro-Rojas C.M."/>
            <person name="Teiling C."/>
            <person name="Du L."/>
            <person name="Kapatral V."/>
            <person name="Walunas T.L."/>
            <person name="Crosson S."/>
        </authorList>
    </citation>
    <scope>NUCLEOTIDE SEQUENCE [LARGE SCALE GENOMIC DNA]</scope>
    <source>
        <strain evidence="2">NA1000 / CB15N</strain>
    </source>
</reference>
<dbReference type="RefSeq" id="WP_010919978.1">
    <property type="nucleotide sequence ID" value="NC_011916.1"/>
</dbReference>
<gene>
    <name evidence="1" type="ordered locus">CCNA_02201</name>
</gene>
<dbReference type="Proteomes" id="UP000001364">
    <property type="component" value="Chromosome"/>
</dbReference>
<dbReference type="RefSeq" id="YP_002517574.1">
    <property type="nucleotide sequence ID" value="NC_011916.1"/>
</dbReference>
<dbReference type="Gene3D" id="3.40.50.450">
    <property type="match status" value="1"/>
</dbReference>
<dbReference type="SMR" id="A0A0H3CBF8"/>
<protein>
    <submittedName>
        <fullName evidence="1">Nucleoside 2-deoxyribosyltransferase</fullName>
    </submittedName>
</protein>